<accession>A0A4V3SJV5</accession>
<dbReference type="Pfam" id="PF05057">
    <property type="entry name" value="DUF676"/>
    <property type="match status" value="1"/>
</dbReference>
<dbReference type="EMBL" id="ML220112">
    <property type="protein sequence ID" value="TGZ85515.1"/>
    <property type="molecule type" value="Genomic_DNA"/>
</dbReference>
<keyword evidence="5" id="KW-1185">Reference proteome</keyword>
<dbReference type="PANTHER" id="PTHR11440">
    <property type="entry name" value="LECITHIN-CHOLESTEROL ACYLTRANSFERASE-RELATED"/>
    <property type="match status" value="1"/>
</dbReference>
<proteinExistence type="inferred from homology"/>
<feature type="compositionally biased region" description="Basic and acidic residues" evidence="2">
    <location>
        <begin position="56"/>
        <end position="71"/>
    </location>
</feature>
<evidence type="ECO:0000256" key="2">
    <source>
        <dbReference type="SAM" id="MobiDB-lite"/>
    </source>
</evidence>
<evidence type="ECO:0000259" key="3">
    <source>
        <dbReference type="Pfam" id="PF05057"/>
    </source>
</evidence>
<dbReference type="OrthoDB" id="5592486at2759"/>
<dbReference type="Proteomes" id="UP000298138">
    <property type="component" value="Unassembled WGS sequence"/>
</dbReference>
<dbReference type="AlphaFoldDB" id="A0A4V3SJV5"/>
<feature type="region of interest" description="Disordered" evidence="2">
    <location>
        <begin position="23"/>
        <end position="71"/>
    </location>
</feature>
<dbReference type="InterPro" id="IPR029058">
    <property type="entry name" value="AB_hydrolase_fold"/>
</dbReference>
<dbReference type="FunCoup" id="A0A4V3SJV5">
    <property type="interactions" value="36"/>
</dbReference>
<organism evidence="4 5">
    <name type="scientific">Ascodesmis nigricans</name>
    <dbReference type="NCBI Taxonomy" id="341454"/>
    <lineage>
        <taxon>Eukaryota</taxon>
        <taxon>Fungi</taxon>
        <taxon>Dikarya</taxon>
        <taxon>Ascomycota</taxon>
        <taxon>Pezizomycotina</taxon>
        <taxon>Pezizomycetes</taxon>
        <taxon>Pezizales</taxon>
        <taxon>Ascodesmidaceae</taxon>
        <taxon>Ascodesmis</taxon>
    </lineage>
</organism>
<dbReference type="SUPFAM" id="SSF53474">
    <property type="entry name" value="alpha/beta-Hydrolases"/>
    <property type="match status" value="1"/>
</dbReference>
<gene>
    <name evidence="4" type="ORF">EX30DRAFT_326653</name>
</gene>
<evidence type="ECO:0000256" key="1">
    <source>
        <dbReference type="ARBA" id="ARBA00007920"/>
    </source>
</evidence>
<feature type="compositionally biased region" description="Polar residues" evidence="2">
    <location>
        <begin position="26"/>
        <end position="41"/>
    </location>
</feature>
<name>A0A4V3SJV5_9PEZI</name>
<evidence type="ECO:0000313" key="5">
    <source>
        <dbReference type="Proteomes" id="UP000298138"/>
    </source>
</evidence>
<dbReference type="InterPro" id="IPR007751">
    <property type="entry name" value="DUF676_lipase-like"/>
</dbReference>
<sequence>MISRASVRLLRAQRSTTIRIVPAQRRWNSTPGTKQEETLQSDPRIKNIDNGASPDGKAEEEARKDPRIDDRGNELMDQFSVLKEKYNAPQNPIVLCHGLFGFDEIRLAGQYVPGIEYWRGICDALRMHDVEVIIASVPPSASIERRAEALAEGVKRAAKGRKVNLIGHSMGGIDARYMLSLLRPNEFCALSLTTIATPHHGSSFADYLFTTIGPTYTPRILSSLASIGLETGAFSQLTTSYMTQTFNPSVPDAAGVDYFSYGAMMSETPKPWSLFRFSHGIVEEREGPNDGLVSVESAKWGKYEGTLVGVSHLDIINWYNRMEYFVDMAMGKKRRFNAVAFYCALIDNLAKRGF</sequence>
<reference evidence="4 5" key="1">
    <citation type="submission" date="2019-04" db="EMBL/GenBank/DDBJ databases">
        <title>Comparative genomics and transcriptomics to analyze fruiting body development in filamentous ascomycetes.</title>
        <authorList>
            <consortium name="DOE Joint Genome Institute"/>
            <person name="Lutkenhaus R."/>
            <person name="Traeger S."/>
            <person name="Breuer J."/>
            <person name="Kuo A."/>
            <person name="Lipzen A."/>
            <person name="Pangilinan J."/>
            <person name="Dilworth D."/>
            <person name="Sandor L."/>
            <person name="Poggeler S."/>
            <person name="Barry K."/>
            <person name="Grigoriev I.V."/>
            <person name="Nowrousian M."/>
        </authorList>
    </citation>
    <scope>NUCLEOTIDE SEQUENCE [LARGE SCALE GENOMIC DNA]</scope>
    <source>
        <strain evidence="4 5">CBS 389.68</strain>
    </source>
</reference>
<dbReference type="STRING" id="341454.A0A4V3SJV5"/>
<dbReference type="InParanoid" id="A0A4V3SJV5"/>
<comment type="similarity">
    <text evidence="1">Belongs to the putative lipase ROG1 family.</text>
</comment>
<dbReference type="Gene3D" id="3.40.50.1820">
    <property type="entry name" value="alpha/beta hydrolase"/>
    <property type="match status" value="1"/>
</dbReference>
<feature type="domain" description="DUF676" evidence="3">
    <location>
        <begin position="145"/>
        <end position="208"/>
    </location>
</feature>
<evidence type="ECO:0000313" key="4">
    <source>
        <dbReference type="EMBL" id="TGZ85515.1"/>
    </source>
</evidence>
<protein>
    <submittedName>
        <fullName evidence="4">Triacylglycerol lipase</fullName>
    </submittedName>
</protein>